<evidence type="ECO:0000256" key="10">
    <source>
        <dbReference type="ARBA" id="ARBA00023012"/>
    </source>
</evidence>
<dbReference type="CDD" id="cd06225">
    <property type="entry name" value="HAMP"/>
    <property type="match status" value="1"/>
</dbReference>
<dbReference type="EC" id="2.7.13.3" evidence="3"/>
<dbReference type="SUPFAM" id="SSF158472">
    <property type="entry name" value="HAMP domain-like"/>
    <property type="match status" value="1"/>
</dbReference>
<keyword evidence="6" id="KW-0808">Transferase</keyword>
<keyword evidence="8" id="KW-0418">Kinase</keyword>
<proteinExistence type="predicted"/>
<feature type="transmembrane region" description="Helical" evidence="12">
    <location>
        <begin position="72"/>
        <end position="91"/>
    </location>
</feature>
<dbReference type="KEGG" id="dli:dnl_05270"/>
<protein>
    <recommendedName>
        <fullName evidence="3">histidine kinase</fullName>
        <ecNumber evidence="3">2.7.13.3</ecNumber>
    </recommendedName>
</protein>
<dbReference type="GO" id="GO:0004673">
    <property type="term" value="F:protein histidine kinase activity"/>
    <property type="evidence" value="ECO:0007669"/>
    <property type="project" value="UniProtKB-EC"/>
</dbReference>
<evidence type="ECO:0000256" key="1">
    <source>
        <dbReference type="ARBA" id="ARBA00000085"/>
    </source>
</evidence>
<evidence type="ECO:0000256" key="8">
    <source>
        <dbReference type="ARBA" id="ARBA00022777"/>
    </source>
</evidence>
<keyword evidence="12" id="KW-1133">Transmembrane helix</keyword>
<evidence type="ECO:0000313" key="15">
    <source>
        <dbReference type="Proteomes" id="UP000663720"/>
    </source>
</evidence>
<keyword evidence="5" id="KW-0597">Phosphoprotein</keyword>
<dbReference type="GO" id="GO:0005524">
    <property type="term" value="F:ATP binding"/>
    <property type="evidence" value="ECO:0007669"/>
    <property type="project" value="UniProtKB-KW"/>
</dbReference>
<evidence type="ECO:0000256" key="12">
    <source>
        <dbReference type="SAM" id="Phobius"/>
    </source>
</evidence>
<keyword evidence="11 12" id="KW-0472">Membrane</keyword>
<evidence type="ECO:0000256" key="6">
    <source>
        <dbReference type="ARBA" id="ARBA00022679"/>
    </source>
</evidence>
<gene>
    <name evidence="14" type="ORF">dnl_05270</name>
</gene>
<name>A0A975B3X5_9BACT</name>
<keyword evidence="12" id="KW-0812">Transmembrane</keyword>
<reference evidence="14" key="1">
    <citation type="journal article" date="2021" name="Microb. Physiol.">
        <title>Proteogenomic Insights into the Physiology of Marine, Sulfate-Reducing, Filamentous Desulfonema limicola and Desulfonema magnum.</title>
        <authorList>
            <person name="Schnaars V."/>
            <person name="Wohlbrand L."/>
            <person name="Scheve S."/>
            <person name="Hinrichs C."/>
            <person name="Reinhardt R."/>
            <person name="Rabus R."/>
        </authorList>
    </citation>
    <scope>NUCLEOTIDE SEQUENCE</scope>
    <source>
        <strain evidence="14">5ac10</strain>
    </source>
</reference>
<evidence type="ECO:0000256" key="5">
    <source>
        <dbReference type="ARBA" id="ARBA00022553"/>
    </source>
</evidence>
<evidence type="ECO:0000256" key="7">
    <source>
        <dbReference type="ARBA" id="ARBA00022741"/>
    </source>
</evidence>
<keyword evidence="10" id="KW-0902">Two-component regulatory system</keyword>
<evidence type="ECO:0000256" key="11">
    <source>
        <dbReference type="ARBA" id="ARBA00023136"/>
    </source>
</evidence>
<keyword evidence="9" id="KW-0067">ATP-binding</keyword>
<dbReference type="AlphaFoldDB" id="A0A975B3X5"/>
<evidence type="ECO:0000259" key="13">
    <source>
        <dbReference type="PROSITE" id="PS50885"/>
    </source>
</evidence>
<dbReference type="PANTHER" id="PTHR45528:SF1">
    <property type="entry name" value="SENSOR HISTIDINE KINASE CPXA"/>
    <property type="match status" value="1"/>
</dbReference>
<dbReference type="InterPro" id="IPR003660">
    <property type="entry name" value="HAMP_dom"/>
</dbReference>
<evidence type="ECO:0000256" key="2">
    <source>
        <dbReference type="ARBA" id="ARBA00004651"/>
    </source>
</evidence>
<keyword evidence="7" id="KW-0547">Nucleotide-binding</keyword>
<dbReference type="GO" id="GO:0000160">
    <property type="term" value="P:phosphorelay signal transduction system"/>
    <property type="evidence" value="ECO:0007669"/>
    <property type="project" value="UniProtKB-KW"/>
</dbReference>
<dbReference type="Pfam" id="PF00672">
    <property type="entry name" value="HAMP"/>
    <property type="match status" value="1"/>
</dbReference>
<dbReference type="InterPro" id="IPR050398">
    <property type="entry name" value="HssS/ArlS-like"/>
</dbReference>
<organism evidence="14 15">
    <name type="scientific">Desulfonema limicola</name>
    <dbReference type="NCBI Taxonomy" id="45656"/>
    <lineage>
        <taxon>Bacteria</taxon>
        <taxon>Pseudomonadati</taxon>
        <taxon>Thermodesulfobacteriota</taxon>
        <taxon>Desulfobacteria</taxon>
        <taxon>Desulfobacterales</taxon>
        <taxon>Desulfococcaceae</taxon>
        <taxon>Desulfonema</taxon>
    </lineage>
</organism>
<dbReference type="SMART" id="SM00304">
    <property type="entry name" value="HAMP"/>
    <property type="match status" value="1"/>
</dbReference>
<accession>A0A975B3X5</accession>
<dbReference type="PANTHER" id="PTHR45528">
    <property type="entry name" value="SENSOR HISTIDINE KINASE CPXA"/>
    <property type="match status" value="1"/>
</dbReference>
<feature type="domain" description="HAMP" evidence="13">
    <location>
        <begin position="92"/>
        <end position="144"/>
    </location>
</feature>
<dbReference type="Proteomes" id="UP000663720">
    <property type="component" value="Chromosome"/>
</dbReference>
<comment type="catalytic activity">
    <reaction evidence="1">
        <text>ATP + protein L-histidine = ADP + protein N-phospho-L-histidine.</text>
        <dbReference type="EC" id="2.7.13.3"/>
    </reaction>
</comment>
<dbReference type="RefSeq" id="WP_207690187.1">
    <property type="nucleotide sequence ID" value="NZ_CP061799.1"/>
</dbReference>
<evidence type="ECO:0000256" key="9">
    <source>
        <dbReference type="ARBA" id="ARBA00022840"/>
    </source>
</evidence>
<dbReference type="PROSITE" id="PS50885">
    <property type="entry name" value="HAMP"/>
    <property type="match status" value="1"/>
</dbReference>
<dbReference type="GO" id="GO:0005886">
    <property type="term" value="C:plasma membrane"/>
    <property type="evidence" value="ECO:0007669"/>
    <property type="project" value="UniProtKB-SubCell"/>
</dbReference>
<evidence type="ECO:0000256" key="4">
    <source>
        <dbReference type="ARBA" id="ARBA00022475"/>
    </source>
</evidence>
<sequence>MKSDSRYTLQRTMIIYFLLIGFASLLVGLEFIAETNRQELKESILTSFEKYSNHEIEKEELFKPIDRLRNKAVLMIVIIMFVILIVLTMFIKNITEPLQHMIEVSKKISRGDLSRTVKIHSDNELSELGNVINEMSSNLQEIILLSRNMCNSGHEFVDRTSGLLECESINKQNLIIIKQEVINLSREIDMVDEFIDYFKFYSLKDQDGHELETDQKQGQN</sequence>
<keyword evidence="15" id="KW-1185">Reference proteome</keyword>
<evidence type="ECO:0000313" key="14">
    <source>
        <dbReference type="EMBL" id="QTA78306.1"/>
    </source>
</evidence>
<dbReference type="EMBL" id="CP061799">
    <property type="protein sequence ID" value="QTA78306.1"/>
    <property type="molecule type" value="Genomic_DNA"/>
</dbReference>
<feature type="transmembrane region" description="Helical" evidence="12">
    <location>
        <begin position="12"/>
        <end position="33"/>
    </location>
</feature>
<evidence type="ECO:0000256" key="3">
    <source>
        <dbReference type="ARBA" id="ARBA00012438"/>
    </source>
</evidence>
<keyword evidence="4" id="KW-1003">Cell membrane</keyword>
<dbReference type="Gene3D" id="6.10.340.10">
    <property type="match status" value="1"/>
</dbReference>
<comment type="subcellular location">
    <subcellularLocation>
        <location evidence="2">Cell membrane</location>
        <topology evidence="2">Multi-pass membrane protein</topology>
    </subcellularLocation>
</comment>